<dbReference type="RefSeq" id="WP_183601561.1">
    <property type="nucleotide sequence ID" value="NZ_JACHXK010000008.1"/>
</dbReference>
<evidence type="ECO:0000256" key="2">
    <source>
        <dbReference type="SAM" id="SignalP"/>
    </source>
</evidence>
<feature type="region of interest" description="Disordered" evidence="1">
    <location>
        <begin position="29"/>
        <end position="62"/>
    </location>
</feature>
<organism evidence="3 4">
    <name type="scientific">Paenibacillus phyllosphaerae</name>
    <dbReference type="NCBI Taxonomy" id="274593"/>
    <lineage>
        <taxon>Bacteria</taxon>
        <taxon>Bacillati</taxon>
        <taxon>Bacillota</taxon>
        <taxon>Bacilli</taxon>
        <taxon>Bacillales</taxon>
        <taxon>Paenibacillaceae</taxon>
        <taxon>Paenibacillus</taxon>
    </lineage>
</organism>
<keyword evidence="3" id="KW-0813">Transport</keyword>
<feature type="chain" id="PRO_5030877897" evidence="2">
    <location>
        <begin position="25"/>
        <end position="459"/>
    </location>
</feature>
<gene>
    <name evidence="3" type="ORF">FHS18_003765</name>
</gene>
<accession>A0A7W5AZL4</accession>
<comment type="caution">
    <text evidence="3">The sequence shown here is derived from an EMBL/GenBank/DDBJ whole genome shotgun (WGS) entry which is preliminary data.</text>
</comment>
<evidence type="ECO:0000313" key="4">
    <source>
        <dbReference type="Proteomes" id="UP000570361"/>
    </source>
</evidence>
<proteinExistence type="predicted"/>
<dbReference type="Pfam" id="PF01547">
    <property type="entry name" value="SBP_bac_1"/>
    <property type="match status" value="1"/>
</dbReference>
<dbReference type="PANTHER" id="PTHR43649:SF11">
    <property type="entry name" value="ABC TRANSPORTER SUBSTRATE-BINDING PROTEIN YESO-RELATED"/>
    <property type="match status" value="1"/>
</dbReference>
<dbReference type="InterPro" id="IPR006059">
    <property type="entry name" value="SBP"/>
</dbReference>
<dbReference type="Proteomes" id="UP000570361">
    <property type="component" value="Unassembled WGS sequence"/>
</dbReference>
<dbReference type="Gene3D" id="3.40.190.10">
    <property type="entry name" value="Periplasmic binding protein-like II"/>
    <property type="match status" value="2"/>
</dbReference>
<keyword evidence="4" id="KW-1185">Reference proteome</keyword>
<dbReference type="EMBL" id="JACHXK010000008">
    <property type="protein sequence ID" value="MBB3111697.1"/>
    <property type="molecule type" value="Genomic_DNA"/>
</dbReference>
<feature type="compositionally biased region" description="Low complexity" evidence="1">
    <location>
        <begin position="31"/>
        <end position="44"/>
    </location>
</feature>
<evidence type="ECO:0000313" key="3">
    <source>
        <dbReference type="EMBL" id="MBB3111697.1"/>
    </source>
</evidence>
<name>A0A7W5AZL4_9BACL</name>
<feature type="signal peptide" evidence="2">
    <location>
        <begin position="1"/>
        <end position="24"/>
    </location>
</feature>
<sequence length="459" mass="50824">MRRRSTLITLAAALMLTFTMSACSNGGGNAGTNNTPTNEGATPAVTNSGKEGAGEGSAGDSEEDITLRLMWWGSQTRHDLTNEVVKLYESKNPHVNIETEFTSFDGYWEKLAAMVAGNNMPDVLQMNFGEYMTQYASKDVLLDMKPFTENGTIDVSKANEGIMASGIANGQLLGIPLGMNALTVIYDEQMLQDAGVAAPDMNWTWDDWKKAAETVYAKTGNYGTQGLEITNIFEYYARQHGQKMYSEDGKGLGFDDKLLAEYLAMTLEQQEKKTYPSMDVIMQHEAIEDQLIVHGKAPFDFRWSNQVVALTKAANRTLKLAPLPGPDSSKGMYLKPSLFFSISKKSKHQEEAAKFIDYFINDVEANKIMMGERGVPITSTIRETLAADLDETNKMIFDYIDRIGENSSPIDSVYPAGASEISKAMEEIHEQVMYKQLTPEEAAAEFRKRAEEIIARGAE</sequence>
<reference evidence="3 4" key="1">
    <citation type="submission" date="2020-08" db="EMBL/GenBank/DDBJ databases">
        <title>Genomic Encyclopedia of Type Strains, Phase III (KMG-III): the genomes of soil and plant-associated and newly described type strains.</title>
        <authorList>
            <person name="Whitman W."/>
        </authorList>
    </citation>
    <scope>NUCLEOTIDE SEQUENCE [LARGE SCALE GENOMIC DNA]</scope>
    <source>
        <strain evidence="3 4">CECT 5862</strain>
    </source>
</reference>
<dbReference type="InterPro" id="IPR050490">
    <property type="entry name" value="Bact_solute-bd_prot1"/>
</dbReference>
<dbReference type="SUPFAM" id="SSF53850">
    <property type="entry name" value="Periplasmic binding protein-like II"/>
    <property type="match status" value="1"/>
</dbReference>
<dbReference type="PANTHER" id="PTHR43649">
    <property type="entry name" value="ARABINOSE-BINDING PROTEIN-RELATED"/>
    <property type="match status" value="1"/>
</dbReference>
<evidence type="ECO:0000256" key="1">
    <source>
        <dbReference type="SAM" id="MobiDB-lite"/>
    </source>
</evidence>
<keyword evidence="2" id="KW-0732">Signal</keyword>
<protein>
    <submittedName>
        <fullName evidence="3">Multiple sugar transport system substrate-binding protein</fullName>
    </submittedName>
</protein>
<dbReference type="PROSITE" id="PS51257">
    <property type="entry name" value="PROKAR_LIPOPROTEIN"/>
    <property type="match status" value="1"/>
</dbReference>
<keyword evidence="3" id="KW-0762">Sugar transport</keyword>
<dbReference type="AlphaFoldDB" id="A0A7W5AZL4"/>